<dbReference type="Proteomes" id="UP001596492">
    <property type="component" value="Unassembled WGS sequence"/>
</dbReference>
<evidence type="ECO:0000256" key="1">
    <source>
        <dbReference type="SAM" id="SignalP"/>
    </source>
</evidence>
<reference evidence="3" key="1">
    <citation type="journal article" date="2019" name="Int. J. Syst. Evol. Microbiol.">
        <title>The Global Catalogue of Microorganisms (GCM) 10K type strain sequencing project: providing services to taxonomists for standard genome sequencing and annotation.</title>
        <authorList>
            <consortium name="The Broad Institute Genomics Platform"/>
            <consortium name="The Broad Institute Genome Sequencing Center for Infectious Disease"/>
            <person name="Wu L."/>
            <person name="Ma J."/>
        </authorList>
    </citation>
    <scope>NUCLEOTIDE SEQUENCE [LARGE SCALE GENOMIC DNA]</scope>
    <source>
        <strain evidence="3">CCUG 51308</strain>
    </source>
</reference>
<dbReference type="PROSITE" id="PS51257">
    <property type="entry name" value="PROKAR_LIPOPROTEIN"/>
    <property type="match status" value="1"/>
</dbReference>
<organism evidence="2 3">
    <name type="scientific">Hirschia litorea</name>
    <dbReference type="NCBI Taxonomy" id="1199156"/>
    <lineage>
        <taxon>Bacteria</taxon>
        <taxon>Pseudomonadati</taxon>
        <taxon>Pseudomonadota</taxon>
        <taxon>Alphaproteobacteria</taxon>
        <taxon>Hyphomonadales</taxon>
        <taxon>Hyphomonadaceae</taxon>
        <taxon>Hirschia</taxon>
    </lineage>
</organism>
<dbReference type="EMBL" id="JBHTBR010000002">
    <property type="protein sequence ID" value="MFC7291268.1"/>
    <property type="molecule type" value="Genomic_DNA"/>
</dbReference>
<feature type="chain" id="PRO_5046125339" description="Lipoprotein" evidence="1">
    <location>
        <begin position="19"/>
        <end position="179"/>
    </location>
</feature>
<proteinExistence type="predicted"/>
<sequence>MNLKLVISAVATAVFATACQSLPSDMRVADYCSDAEKANESICQVSLELDGTKRSLSETNLSVSEARTLAQQAVSLSQQAKEDARSARSMASAALAREAQLSCETRTIQKSDTGTCGPDQTLMSCTQTRYTTRAGGLSFLREINNKSCRFNSRVLEMQVKCCSAQAAPLPTQQYSTATN</sequence>
<dbReference type="RefSeq" id="WP_382166461.1">
    <property type="nucleotide sequence ID" value="NZ_JBHTBR010000002.1"/>
</dbReference>
<protein>
    <recommendedName>
        <fullName evidence="4">Lipoprotein</fullName>
    </recommendedName>
</protein>
<evidence type="ECO:0008006" key="4">
    <source>
        <dbReference type="Google" id="ProtNLM"/>
    </source>
</evidence>
<gene>
    <name evidence="2" type="ORF">ACFQS8_06545</name>
</gene>
<accession>A0ABW2IK36</accession>
<keyword evidence="3" id="KW-1185">Reference proteome</keyword>
<keyword evidence="1" id="KW-0732">Signal</keyword>
<feature type="signal peptide" evidence="1">
    <location>
        <begin position="1"/>
        <end position="18"/>
    </location>
</feature>
<evidence type="ECO:0000313" key="2">
    <source>
        <dbReference type="EMBL" id="MFC7291268.1"/>
    </source>
</evidence>
<comment type="caution">
    <text evidence="2">The sequence shown here is derived from an EMBL/GenBank/DDBJ whole genome shotgun (WGS) entry which is preliminary data.</text>
</comment>
<evidence type="ECO:0000313" key="3">
    <source>
        <dbReference type="Proteomes" id="UP001596492"/>
    </source>
</evidence>
<name>A0ABW2IK36_9PROT</name>